<evidence type="ECO:0000313" key="3">
    <source>
        <dbReference type="Proteomes" id="UP000243688"/>
    </source>
</evidence>
<sequence length="139" mass="14869">MGEWTAFLEDRWYVALAALVVALIVVRLVRTVVRWVIIVAIAAGLLWYGGQYVDKLKETGSQAIAAARDEAIRQLAGSHASYKDNGDGTFTVTAGDVRIDGTKGAREVKITYRGVSFTVPVEGAVKTAIERASGAAASR</sequence>
<evidence type="ECO:0000313" key="2">
    <source>
        <dbReference type="EMBL" id="PDO09669.1"/>
    </source>
</evidence>
<proteinExistence type="predicted"/>
<name>A0A2A6DYQ7_9BACL</name>
<keyword evidence="1" id="KW-0812">Transmembrane</keyword>
<organism evidence="2 3">
    <name type="scientific">Candidatus Reconcilbacillus cellulovorans</name>
    <dbReference type="NCBI Taxonomy" id="1906605"/>
    <lineage>
        <taxon>Bacteria</taxon>
        <taxon>Bacillati</taxon>
        <taxon>Bacillota</taxon>
        <taxon>Bacilli</taxon>
        <taxon>Bacillales</taxon>
        <taxon>Paenibacillaceae</taxon>
        <taxon>Candidatus Reconcilbacillus</taxon>
    </lineage>
</organism>
<feature type="transmembrane region" description="Helical" evidence="1">
    <location>
        <begin position="12"/>
        <end position="29"/>
    </location>
</feature>
<protein>
    <submittedName>
        <fullName evidence="2">Uncharacterized protein</fullName>
    </submittedName>
</protein>
<accession>A0A2A6DYQ7</accession>
<evidence type="ECO:0000256" key="1">
    <source>
        <dbReference type="SAM" id="Phobius"/>
    </source>
</evidence>
<keyword evidence="1" id="KW-1133">Transmembrane helix</keyword>
<reference evidence="2 3" key="1">
    <citation type="submission" date="2016-12" db="EMBL/GenBank/DDBJ databases">
        <title>Candidatus Reconcilibacillus cellulovorans genome.</title>
        <authorList>
            <person name="Kolinko S."/>
            <person name="Wu Y.-W."/>
            <person name="Tachea F."/>
            <person name="Denzel E."/>
            <person name="Hiras J."/>
            <person name="Baecker N."/>
            <person name="Chan L.J."/>
            <person name="Eichorst S.A."/>
            <person name="Frey D."/>
            <person name="Adams P.D."/>
            <person name="Pray T."/>
            <person name="Tanjore D."/>
            <person name="Petzold C.J."/>
            <person name="Gladden J.M."/>
            <person name="Simmons B.A."/>
            <person name="Singer S.W."/>
        </authorList>
    </citation>
    <scope>NUCLEOTIDE SEQUENCE [LARGE SCALE GENOMIC DNA]</scope>
    <source>
        <strain evidence="2">JTherm</strain>
    </source>
</reference>
<dbReference type="Proteomes" id="UP000243688">
    <property type="component" value="Unassembled WGS sequence"/>
</dbReference>
<feature type="transmembrane region" description="Helical" evidence="1">
    <location>
        <begin position="35"/>
        <end position="53"/>
    </location>
</feature>
<gene>
    <name evidence="2" type="ORF">BLM47_11205</name>
</gene>
<keyword evidence="1" id="KW-0472">Membrane</keyword>
<dbReference type="AlphaFoldDB" id="A0A2A6DYQ7"/>
<comment type="caution">
    <text evidence="2">The sequence shown here is derived from an EMBL/GenBank/DDBJ whole genome shotgun (WGS) entry which is preliminary data.</text>
</comment>
<dbReference type="EMBL" id="MOXJ01000031">
    <property type="protein sequence ID" value="PDO09669.1"/>
    <property type="molecule type" value="Genomic_DNA"/>
</dbReference>